<evidence type="ECO:0000313" key="5">
    <source>
        <dbReference type="EMBL" id="ORC16411.1"/>
    </source>
</evidence>
<evidence type="ECO:0000259" key="4">
    <source>
        <dbReference type="SMART" id="SM00482"/>
    </source>
</evidence>
<dbReference type="Pfam" id="PF00476">
    <property type="entry name" value="DNA_pol_A"/>
    <property type="match status" value="1"/>
</dbReference>
<keyword evidence="5" id="KW-0378">Hydrolase</keyword>
<dbReference type="EMBL" id="LXWF01000040">
    <property type="protein sequence ID" value="ORC16411.1"/>
    <property type="molecule type" value="Genomic_DNA"/>
</dbReference>
<dbReference type="Gene3D" id="1.10.150.20">
    <property type="entry name" value="5' to 3' exonuclease, C-terminal subdomain"/>
    <property type="match status" value="1"/>
</dbReference>
<dbReference type="InterPro" id="IPR002298">
    <property type="entry name" value="DNA_polymerase_A"/>
</dbReference>
<evidence type="ECO:0000256" key="2">
    <source>
        <dbReference type="ARBA" id="ARBA00022705"/>
    </source>
</evidence>
<dbReference type="InterPro" id="IPR001098">
    <property type="entry name" value="DNA-dir_DNA_pol_A_palm_dom"/>
</dbReference>
<dbReference type="GO" id="GO:0003677">
    <property type="term" value="F:DNA binding"/>
    <property type="evidence" value="ECO:0007669"/>
    <property type="project" value="InterPro"/>
</dbReference>
<dbReference type="EC" id="2.7.7.7" evidence="1"/>
<dbReference type="SMART" id="SM00482">
    <property type="entry name" value="POLAc"/>
    <property type="match status" value="1"/>
</dbReference>
<dbReference type="GO" id="GO:0006302">
    <property type="term" value="P:double-strand break repair"/>
    <property type="evidence" value="ECO:0007669"/>
    <property type="project" value="TreeGrafter"/>
</dbReference>
<dbReference type="GO" id="GO:0006261">
    <property type="term" value="P:DNA-templated DNA replication"/>
    <property type="evidence" value="ECO:0007669"/>
    <property type="project" value="InterPro"/>
</dbReference>
<dbReference type="Gene3D" id="3.30.70.370">
    <property type="match status" value="1"/>
</dbReference>
<comment type="caution">
    <text evidence="5">The sequence shown here is derived from an EMBL/GenBank/DDBJ whole genome shotgun (WGS) entry which is preliminary data.</text>
</comment>
<dbReference type="RefSeq" id="WP_083091984.1">
    <property type="nucleotide sequence ID" value="NZ_LXWF01000040.1"/>
</dbReference>
<keyword evidence="2" id="KW-0235">DNA replication</keyword>
<dbReference type="GO" id="GO:0004527">
    <property type="term" value="F:exonuclease activity"/>
    <property type="evidence" value="ECO:0007669"/>
    <property type="project" value="UniProtKB-KW"/>
</dbReference>
<name>A0A1Y1RPH6_9MICC</name>
<dbReference type="PANTHER" id="PTHR10133:SF27">
    <property type="entry name" value="DNA POLYMERASE NU"/>
    <property type="match status" value="1"/>
</dbReference>
<dbReference type="OrthoDB" id="4414061at2"/>
<dbReference type="GO" id="GO:0003887">
    <property type="term" value="F:DNA-directed DNA polymerase activity"/>
    <property type="evidence" value="ECO:0007669"/>
    <property type="project" value="UniProtKB-EC"/>
</dbReference>
<dbReference type="AlphaFoldDB" id="A0A1Y1RPH6"/>
<feature type="domain" description="DNA-directed DNA polymerase family A palm" evidence="4">
    <location>
        <begin position="339"/>
        <end position="549"/>
    </location>
</feature>
<dbReference type="InterPro" id="IPR043502">
    <property type="entry name" value="DNA/RNA_pol_sf"/>
</dbReference>
<keyword evidence="5" id="KW-0540">Nuclease</keyword>
<sequence length="590" mass="64650">MYIVLGPANSPGSLPRWEAVTLNETGSGTHRVFDREKLPSFVRAVENQNPHRTIRWAWADARTVMPQLLEAGVSPASCHDLRLAQRILKTAASRAQNQLPYTPTVDLTQAPGPPPGVLPARLQIEGQASLFDGLAGPEPGASTRDTEPTASALLTELRAQLRAVTVSPAPARLQLLLAAESQGALIAAEMKHAGMPWNRTIHEKILEHELGPRPAGYARPYQMERLAARIREELGAPGLNPDSPHEVLKALQAAGHSVTSTRKWELTEWANAVPHLRETRWQLVRPLLDYKRLARLYTANGWNWLDTWVHNNRFHPTYEVGSAATGRWGGHGGGAMQIPKDVRPAIRAEEGMVLTVADAAQIEPRILAVMSGDRAMAVAGRGTDLYLGIAQIGERTGSVLNDRSHAKVALLGAMYGATTGEGGQLMPHLKKMFPAAIALTERAAEVGLRGGQVTTYLGRTSPAPSHAWFEAQRNQVTAADERAALSAARAHSRFTRNFVIQGTAAEWAVIWMAQIRKRLRTERRFGRRMQTRLVYFLHDEIMLYGPVGEAARAAEIVRESAQVAAELIFGPTEVEFPVTVVTTDDYSRAK</sequence>
<dbReference type="SUPFAM" id="SSF56672">
    <property type="entry name" value="DNA/RNA polymerases"/>
    <property type="match status" value="1"/>
</dbReference>
<gene>
    <name evidence="5" type="ORF">A7979_03550</name>
</gene>
<keyword evidence="5" id="KW-0269">Exonuclease</keyword>
<evidence type="ECO:0000256" key="1">
    <source>
        <dbReference type="ARBA" id="ARBA00012417"/>
    </source>
</evidence>
<organism evidence="5 6">
    <name type="scientific">Rothia nasimurium</name>
    <dbReference type="NCBI Taxonomy" id="85336"/>
    <lineage>
        <taxon>Bacteria</taxon>
        <taxon>Bacillati</taxon>
        <taxon>Actinomycetota</taxon>
        <taxon>Actinomycetes</taxon>
        <taxon>Micrococcales</taxon>
        <taxon>Micrococcaceae</taxon>
        <taxon>Rothia</taxon>
    </lineage>
</organism>
<proteinExistence type="predicted"/>
<dbReference type="PANTHER" id="PTHR10133">
    <property type="entry name" value="DNA POLYMERASE I"/>
    <property type="match status" value="1"/>
</dbReference>
<accession>A0A1Y1RPH6</accession>
<dbReference type="CDD" id="cd06444">
    <property type="entry name" value="DNA_pol_A"/>
    <property type="match status" value="1"/>
</dbReference>
<evidence type="ECO:0000256" key="3">
    <source>
        <dbReference type="ARBA" id="ARBA00049244"/>
    </source>
</evidence>
<keyword evidence="6" id="KW-1185">Reference proteome</keyword>
<dbReference type="Proteomes" id="UP000192359">
    <property type="component" value="Unassembled WGS sequence"/>
</dbReference>
<comment type="catalytic activity">
    <reaction evidence="3">
        <text>DNA(n) + a 2'-deoxyribonucleoside 5'-triphosphate = DNA(n+1) + diphosphate</text>
        <dbReference type="Rhea" id="RHEA:22508"/>
        <dbReference type="Rhea" id="RHEA-COMP:17339"/>
        <dbReference type="Rhea" id="RHEA-COMP:17340"/>
        <dbReference type="ChEBI" id="CHEBI:33019"/>
        <dbReference type="ChEBI" id="CHEBI:61560"/>
        <dbReference type="ChEBI" id="CHEBI:173112"/>
        <dbReference type="EC" id="2.7.7.7"/>
    </reaction>
</comment>
<dbReference type="NCBIfam" id="NF011538">
    <property type="entry name" value="PRK14975.1-1"/>
    <property type="match status" value="1"/>
</dbReference>
<protein>
    <recommendedName>
        <fullName evidence="1">DNA-directed DNA polymerase</fullName>
        <ecNumber evidence="1">2.7.7.7</ecNumber>
    </recommendedName>
</protein>
<reference evidence="5 6" key="1">
    <citation type="submission" date="2016-05" db="EMBL/GenBank/DDBJ databases">
        <title>Draft genome sequence of a porcine commensal Rothia nasimurium.</title>
        <authorList>
            <person name="Gaiser R.A."/>
            <person name="Van Baarlen P."/>
            <person name="Wells J.M."/>
        </authorList>
    </citation>
    <scope>NUCLEOTIDE SEQUENCE [LARGE SCALE GENOMIC DNA]</scope>
    <source>
        <strain evidence="5 6">PT-32</strain>
    </source>
</reference>
<evidence type="ECO:0000313" key="6">
    <source>
        <dbReference type="Proteomes" id="UP000192359"/>
    </source>
</evidence>